<reference evidence="1 2" key="1">
    <citation type="submission" date="2020-09" db="EMBL/GenBank/DDBJ databases">
        <authorList>
            <person name="Qin H."/>
            <person name="Tong Y."/>
            <person name="Fan H."/>
            <person name="Song L."/>
            <person name="An X."/>
            <person name="Hu Y."/>
        </authorList>
    </citation>
    <scope>NUCLEOTIDE SEQUENCE [LARGE SCALE GENOMIC DNA]</scope>
</reference>
<dbReference type="Proteomes" id="UP000593732">
    <property type="component" value="Segment"/>
</dbReference>
<name>A0A7L8ZK09_9CAUD</name>
<evidence type="ECO:0000313" key="1">
    <source>
        <dbReference type="EMBL" id="QOI69636.1"/>
    </source>
</evidence>
<evidence type="ECO:0000313" key="2">
    <source>
        <dbReference type="Proteomes" id="UP000593732"/>
    </source>
</evidence>
<protein>
    <submittedName>
        <fullName evidence="1">GntR family transcriptional regulator</fullName>
    </submittedName>
</protein>
<dbReference type="KEGG" id="vg:62680922"/>
<dbReference type="GeneID" id="62680922"/>
<keyword evidence="2" id="KW-1185">Reference proteome</keyword>
<dbReference type="RefSeq" id="YP_009998336.1">
    <property type="nucleotide sequence ID" value="NC_052986.1"/>
</dbReference>
<proteinExistence type="predicted"/>
<organism evidence="1 2">
    <name type="scientific">Aeromonas phage BUCT551</name>
    <dbReference type="NCBI Taxonomy" id="2776735"/>
    <lineage>
        <taxon>Viruses</taxon>
        <taxon>Duplodnaviria</taxon>
        <taxon>Heunggongvirae</taxon>
        <taxon>Uroviricota</taxon>
        <taxon>Caudoviricetes</taxon>
        <taxon>Casjensviridae</taxon>
        <taxon>Sharonstreetvirus</taxon>
        <taxon>Sharonstreetvirus BUCT551</taxon>
    </lineage>
</organism>
<sequence>MANEKKACPCSRLIEDVADAVETLGDMHQALIEYYERRTEALAEMEDHRIRMGVSPSDTAHPLIETMMQIQGDIHLLNILVRASGVMAGIPDQIDLTWMGAEEAFHSDDAQQAFAPVPPNTTKH</sequence>
<accession>A0A7L8ZK09</accession>
<dbReference type="EMBL" id="MT952005">
    <property type="protein sequence ID" value="QOI69636.1"/>
    <property type="molecule type" value="Genomic_DNA"/>
</dbReference>